<organism evidence="2 3">
    <name type="scientific">Anisakis simplex</name>
    <name type="common">Herring worm</name>
    <dbReference type="NCBI Taxonomy" id="6269"/>
    <lineage>
        <taxon>Eukaryota</taxon>
        <taxon>Metazoa</taxon>
        <taxon>Ecdysozoa</taxon>
        <taxon>Nematoda</taxon>
        <taxon>Chromadorea</taxon>
        <taxon>Rhabditida</taxon>
        <taxon>Spirurina</taxon>
        <taxon>Ascaridomorpha</taxon>
        <taxon>Ascaridoidea</taxon>
        <taxon>Anisakidae</taxon>
        <taxon>Anisakis</taxon>
        <taxon>Anisakis simplex complex</taxon>
    </lineage>
</organism>
<feature type="region of interest" description="Disordered" evidence="1">
    <location>
        <begin position="20"/>
        <end position="51"/>
    </location>
</feature>
<evidence type="ECO:0000256" key="1">
    <source>
        <dbReference type="SAM" id="MobiDB-lite"/>
    </source>
</evidence>
<dbReference type="Proteomes" id="UP000267096">
    <property type="component" value="Unassembled WGS sequence"/>
</dbReference>
<reference evidence="2 3" key="1">
    <citation type="submission" date="2018-11" db="EMBL/GenBank/DDBJ databases">
        <authorList>
            <consortium name="Pathogen Informatics"/>
        </authorList>
    </citation>
    <scope>NUCLEOTIDE SEQUENCE [LARGE SCALE GENOMIC DNA]</scope>
</reference>
<name>A0A3P6PS81_ANISI</name>
<feature type="non-terminal residue" evidence="2">
    <location>
        <position position="115"/>
    </location>
</feature>
<protein>
    <submittedName>
        <fullName evidence="2">Uncharacterized protein</fullName>
    </submittedName>
</protein>
<dbReference type="EMBL" id="UYRR01023385">
    <property type="protein sequence ID" value="VDK32553.1"/>
    <property type="molecule type" value="Genomic_DNA"/>
</dbReference>
<dbReference type="AlphaFoldDB" id="A0A3P6PS81"/>
<sequence>MAGLNDKLLALSQKLQGEELNENRELSGAESNAVIDSSVVPPPSRPSITPQTPALIGTVNPSAVPIQQPLNPSATAITNVNASPAVPTNQSTSTSTTAGMMHVDTLNALADALQK</sequence>
<evidence type="ECO:0000313" key="3">
    <source>
        <dbReference type="Proteomes" id="UP000267096"/>
    </source>
</evidence>
<gene>
    <name evidence="2" type="ORF">ASIM_LOCUS8526</name>
</gene>
<proteinExistence type="predicted"/>
<keyword evidence="3" id="KW-1185">Reference proteome</keyword>
<evidence type="ECO:0000313" key="2">
    <source>
        <dbReference type="EMBL" id="VDK32553.1"/>
    </source>
</evidence>
<accession>A0A3P6PS81</accession>